<dbReference type="PROSITE" id="PS01179">
    <property type="entry name" value="PID"/>
    <property type="match status" value="1"/>
</dbReference>
<dbReference type="PANTHER" id="PTHR11232">
    <property type="entry name" value="PHOSPHOTYROSINE INTERACTION DOMAIN-CONTAINING FAMILY MEMBER"/>
    <property type="match status" value="1"/>
</dbReference>
<dbReference type="CDD" id="cd00934">
    <property type="entry name" value="PTB"/>
    <property type="match status" value="1"/>
</dbReference>
<dbReference type="SUPFAM" id="SSF50729">
    <property type="entry name" value="PH domain-like"/>
    <property type="match status" value="1"/>
</dbReference>
<evidence type="ECO:0000313" key="2">
    <source>
        <dbReference type="Ensembl" id="ENSMMOP00000026705.1"/>
    </source>
</evidence>
<dbReference type="Pfam" id="PF00640">
    <property type="entry name" value="PID"/>
    <property type="match status" value="1"/>
</dbReference>
<feature type="domain" description="PID" evidence="1">
    <location>
        <begin position="11"/>
        <end position="118"/>
    </location>
</feature>
<dbReference type="InterPro" id="IPR051133">
    <property type="entry name" value="Adapter_Engulfment-Domain"/>
</dbReference>
<protein>
    <recommendedName>
        <fullName evidence="1">PID domain-containing protein</fullName>
    </recommendedName>
</protein>
<organism evidence="2 3">
    <name type="scientific">Mola mola</name>
    <name type="common">Ocean sunfish</name>
    <name type="synonym">Tetraodon mola</name>
    <dbReference type="NCBI Taxonomy" id="94237"/>
    <lineage>
        <taxon>Eukaryota</taxon>
        <taxon>Metazoa</taxon>
        <taxon>Chordata</taxon>
        <taxon>Craniata</taxon>
        <taxon>Vertebrata</taxon>
        <taxon>Euteleostomi</taxon>
        <taxon>Actinopterygii</taxon>
        <taxon>Neopterygii</taxon>
        <taxon>Teleostei</taxon>
        <taxon>Neoteleostei</taxon>
        <taxon>Acanthomorphata</taxon>
        <taxon>Eupercaria</taxon>
        <taxon>Tetraodontiformes</taxon>
        <taxon>Molidae</taxon>
        <taxon>Mola</taxon>
    </lineage>
</organism>
<dbReference type="OMA" id="QSKAYAH"/>
<reference evidence="2" key="1">
    <citation type="submission" date="2025-08" db="UniProtKB">
        <authorList>
            <consortium name="Ensembl"/>
        </authorList>
    </citation>
    <scope>IDENTIFICATION</scope>
</reference>
<sequence>MDKTSEEDIEISFSVKFLGRVEVVRPDGLRMLEEAAQSLKTPDEYSSAKAVKKSKVQLFLSLGGVDVLEDKTKFMLYTCPLSTVCYCAVLPSSHEVFGFVARHPAAETYHCYLFESKKFVIPCAGLSYWGCFPSFKDRGECQRRTRPDCGGTQT</sequence>
<reference evidence="2" key="2">
    <citation type="submission" date="2025-09" db="UniProtKB">
        <authorList>
            <consortium name="Ensembl"/>
        </authorList>
    </citation>
    <scope>IDENTIFICATION</scope>
</reference>
<dbReference type="Ensembl" id="ENSMMOT00000027160.1">
    <property type="protein sequence ID" value="ENSMMOP00000026705.1"/>
    <property type="gene ID" value="ENSMMOG00000020203.1"/>
</dbReference>
<keyword evidence="3" id="KW-1185">Reference proteome</keyword>
<dbReference type="PANTHER" id="PTHR11232:SF79">
    <property type="entry name" value="PTB DOMAIN-CONTAINING ENGULFMENT ADAPTER PROTEIN 1"/>
    <property type="match status" value="1"/>
</dbReference>
<dbReference type="InterPro" id="IPR011993">
    <property type="entry name" value="PH-like_dom_sf"/>
</dbReference>
<dbReference type="SMART" id="SM00462">
    <property type="entry name" value="PTB"/>
    <property type="match status" value="1"/>
</dbReference>
<dbReference type="STRING" id="94237.ENSMMOP00000026705"/>
<evidence type="ECO:0000313" key="3">
    <source>
        <dbReference type="Proteomes" id="UP000261620"/>
    </source>
</evidence>
<dbReference type="InterPro" id="IPR006020">
    <property type="entry name" value="PTB/PI_dom"/>
</dbReference>
<evidence type="ECO:0000259" key="1">
    <source>
        <dbReference type="PROSITE" id="PS01179"/>
    </source>
</evidence>
<dbReference type="Proteomes" id="UP000261620">
    <property type="component" value="Unplaced"/>
</dbReference>
<dbReference type="Gene3D" id="2.30.29.30">
    <property type="entry name" value="Pleckstrin-homology domain (PH domain)/Phosphotyrosine-binding domain (PTB)"/>
    <property type="match status" value="1"/>
</dbReference>
<proteinExistence type="predicted"/>
<accession>A0A3Q3XDU5</accession>
<name>A0A3Q3XDU5_MOLML</name>
<dbReference type="AlphaFoldDB" id="A0A3Q3XDU5"/>